<dbReference type="RefSeq" id="XP_019038135.1">
    <property type="nucleotide sequence ID" value="XM_019185744.1"/>
</dbReference>
<dbReference type="AlphaFoldDB" id="A0A1E3P0T4"/>
<name>A0A1E3P0T4_WICAA</name>
<dbReference type="PROSITE" id="PS51865">
    <property type="entry name" value="PDZ_GRASP"/>
    <property type="match status" value="2"/>
</dbReference>
<dbReference type="InterPro" id="IPR007583">
    <property type="entry name" value="GRASP55_65"/>
</dbReference>
<comment type="subcellular location">
    <subcellularLocation>
        <location evidence="1">Golgi apparatus membrane</location>
    </subcellularLocation>
</comment>
<dbReference type="GO" id="GO:0000139">
    <property type="term" value="C:Golgi membrane"/>
    <property type="evidence" value="ECO:0007669"/>
    <property type="project" value="UniProtKB-SubCell"/>
</dbReference>
<sequence length="384" mass="42428">MFAFAQKFVKSIEQSAETIISGGANDESILENDAYFSNTKFNKYGLRVISVKPESKASELKFESWFDYIIGINGHEIPTGYNEQQQLVPNYEYLIKEIENCKNRSVIFEVWNAKGGVLKNIEVNIKELSSSSNLDDIPIDQKPNNIIQQSFEKIGVSIQWTPLITATFVYHVLEIHPNSPAERAGLIEHSDYIIGAQDGLLATGGEDLLGRLITSKKNQSLILYVYNHDYDVVRPVTIQPFENWGGAGLLGCGVGYGFLHRLPQAILNFEPGSILFDDNMTPNYTPNFSPSHNLSQESFNPVNPLPPVASIPPPPTSKQGSVSTPSPLSAGAPPPIHGRKKKQGAVKSDLLDYLQEEGEKSRELDNQGRPSHETDAALPPPPKK</sequence>
<evidence type="ECO:0000256" key="5">
    <source>
        <dbReference type="SAM" id="MobiDB-lite"/>
    </source>
</evidence>
<evidence type="ECO:0000313" key="8">
    <source>
        <dbReference type="Proteomes" id="UP000094112"/>
    </source>
</evidence>
<feature type="domain" description="PDZ GRASP-type" evidence="6">
    <location>
        <begin position="168"/>
        <end position="259"/>
    </location>
</feature>
<evidence type="ECO:0000256" key="3">
    <source>
        <dbReference type="ARBA" id="ARBA00023034"/>
    </source>
</evidence>
<dbReference type="GO" id="GO:0007030">
    <property type="term" value="P:Golgi organization"/>
    <property type="evidence" value="ECO:0007669"/>
    <property type="project" value="TreeGrafter"/>
</dbReference>
<keyword evidence="3" id="KW-0333">Golgi apparatus</keyword>
<dbReference type="STRING" id="683960.A0A1E3P0T4"/>
<dbReference type="SUPFAM" id="SSF50156">
    <property type="entry name" value="PDZ domain-like"/>
    <property type="match status" value="1"/>
</dbReference>
<proteinExistence type="predicted"/>
<keyword evidence="8" id="KW-1185">Reference proteome</keyword>
<dbReference type="PANTHER" id="PTHR12893:SF0">
    <property type="entry name" value="GRASP65"/>
    <property type="match status" value="1"/>
</dbReference>
<evidence type="ECO:0000256" key="4">
    <source>
        <dbReference type="ARBA" id="ARBA00023136"/>
    </source>
</evidence>
<feature type="compositionally biased region" description="Polar residues" evidence="5">
    <location>
        <begin position="317"/>
        <end position="327"/>
    </location>
</feature>
<feature type="domain" description="PDZ GRASP-type" evidence="6">
    <location>
        <begin position="44"/>
        <end position="163"/>
    </location>
</feature>
<keyword evidence="2" id="KW-0677">Repeat</keyword>
<dbReference type="InterPro" id="IPR024958">
    <property type="entry name" value="GRASP_PDZ"/>
</dbReference>
<protein>
    <recommendedName>
        <fullName evidence="6">PDZ GRASP-type domain-containing protein</fullName>
    </recommendedName>
</protein>
<dbReference type="GeneID" id="30202990"/>
<feature type="compositionally biased region" description="Basic and acidic residues" evidence="5">
    <location>
        <begin position="357"/>
        <end position="375"/>
    </location>
</feature>
<reference evidence="7 8" key="1">
    <citation type="journal article" date="2016" name="Proc. Natl. Acad. Sci. U.S.A.">
        <title>Comparative genomics of biotechnologically important yeasts.</title>
        <authorList>
            <person name="Riley R."/>
            <person name="Haridas S."/>
            <person name="Wolfe K.H."/>
            <person name="Lopes M.R."/>
            <person name="Hittinger C.T."/>
            <person name="Goeker M."/>
            <person name="Salamov A.A."/>
            <person name="Wisecaver J.H."/>
            <person name="Long T.M."/>
            <person name="Calvey C.H."/>
            <person name="Aerts A.L."/>
            <person name="Barry K.W."/>
            <person name="Choi C."/>
            <person name="Clum A."/>
            <person name="Coughlan A.Y."/>
            <person name="Deshpande S."/>
            <person name="Douglass A.P."/>
            <person name="Hanson S.J."/>
            <person name="Klenk H.-P."/>
            <person name="LaButti K.M."/>
            <person name="Lapidus A."/>
            <person name="Lindquist E.A."/>
            <person name="Lipzen A.M."/>
            <person name="Meier-Kolthoff J.P."/>
            <person name="Ohm R.A."/>
            <person name="Otillar R.P."/>
            <person name="Pangilinan J.L."/>
            <person name="Peng Y."/>
            <person name="Rokas A."/>
            <person name="Rosa C.A."/>
            <person name="Scheuner C."/>
            <person name="Sibirny A.A."/>
            <person name="Slot J.C."/>
            <person name="Stielow J.B."/>
            <person name="Sun H."/>
            <person name="Kurtzman C.P."/>
            <person name="Blackwell M."/>
            <person name="Grigoriev I.V."/>
            <person name="Jeffries T.W."/>
        </authorList>
    </citation>
    <scope>NUCLEOTIDE SEQUENCE [LARGE SCALE GENOMIC DNA]</scope>
    <source>
        <strain evidence="8">ATCC 58044 / CBS 1984 / NCYC 433 / NRRL Y-366-8</strain>
    </source>
</reference>
<feature type="compositionally biased region" description="Pro residues" evidence="5">
    <location>
        <begin position="303"/>
        <end position="316"/>
    </location>
</feature>
<dbReference type="OrthoDB" id="3318at2759"/>
<evidence type="ECO:0000256" key="1">
    <source>
        <dbReference type="ARBA" id="ARBA00004394"/>
    </source>
</evidence>
<dbReference type="FunFam" id="2.30.42.10:FF:000183">
    <property type="entry name" value="Golgi reassembly-stacking protein 2"/>
    <property type="match status" value="1"/>
</dbReference>
<feature type="compositionally biased region" description="Polar residues" evidence="5">
    <location>
        <begin position="286"/>
        <end position="300"/>
    </location>
</feature>
<dbReference type="Gene3D" id="2.30.42.10">
    <property type="match status" value="2"/>
</dbReference>
<feature type="region of interest" description="Disordered" evidence="5">
    <location>
        <begin position="286"/>
        <end position="384"/>
    </location>
</feature>
<accession>A0A1E3P0T4</accession>
<evidence type="ECO:0000256" key="2">
    <source>
        <dbReference type="ARBA" id="ARBA00022737"/>
    </source>
</evidence>
<dbReference type="Proteomes" id="UP000094112">
    <property type="component" value="Unassembled WGS sequence"/>
</dbReference>
<dbReference type="EMBL" id="KV454211">
    <property type="protein sequence ID" value="ODQ58928.1"/>
    <property type="molecule type" value="Genomic_DNA"/>
</dbReference>
<keyword evidence="4" id="KW-0472">Membrane</keyword>
<gene>
    <name evidence="7" type="ORF">WICANDRAFT_84619</name>
</gene>
<dbReference type="Pfam" id="PF04495">
    <property type="entry name" value="GRASP55_65"/>
    <property type="match status" value="1"/>
</dbReference>
<evidence type="ECO:0000313" key="7">
    <source>
        <dbReference type="EMBL" id="ODQ58928.1"/>
    </source>
</evidence>
<organism evidence="7 8">
    <name type="scientific">Wickerhamomyces anomalus (strain ATCC 58044 / CBS 1984 / NCYC 433 / NRRL Y-366-8)</name>
    <name type="common">Yeast</name>
    <name type="synonym">Hansenula anomala</name>
    <dbReference type="NCBI Taxonomy" id="683960"/>
    <lineage>
        <taxon>Eukaryota</taxon>
        <taxon>Fungi</taxon>
        <taxon>Dikarya</taxon>
        <taxon>Ascomycota</taxon>
        <taxon>Saccharomycotina</taxon>
        <taxon>Saccharomycetes</taxon>
        <taxon>Phaffomycetales</taxon>
        <taxon>Wickerhamomycetaceae</taxon>
        <taxon>Wickerhamomyces</taxon>
    </lineage>
</organism>
<evidence type="ECO:0000259" key="6">
    <source>
        <dbReference type="PROSITE" id="PS51865"/>
    </source>
</evidence>
<dbReference type="PANTHER" id="PTHR12893">
    <property type="entry name" value="GOLGI REASSEMBLY STACKING PROTEIN GRASP"/>
    <property type="match status" value="1"/>
</dbReference>
<dbReference type="InterPro" id="IPR036034">
    <property type="entry name" value="PDZ_sf"/>
</dbReference>